<proteinExistence type="predicted"/>
<keyword evidence="2" id="KW-1185">Reference proteome</keyword>
<name>A0A7S8MVP0_9MICO</name>
<evidence type="ECO:0000313" key="1">
    <source>
        <dbReference type="EMBL" id="QPE03833.1"/>
    </source>
</evidence>
<accession>A0A7S8MVP0</accession>
<evidence type="ECO:0000313" key="2">
    <source>
        <dbReference type="Proteomes" id="UP000594480"/>
    </source>
</evidence>
<sequence>MEVRPNAQPGTTEYDDLDALLADVDLEAGTVTVRAGDVLGTFSFVYTVSNPAGDTAMGLIVLKIVRNPVPDYPEVRDTVLTAETIDGFDEGIDVLTGKVTWAGGDPDSLELALWRDTPNATVSGRRIAGTAQADAMVIPFSVTGTATDGSPVTSYGFLRVPGESDLRPTLRTGTGAVTVGENDAVDVDLAEIIAIPRGTDLEISPLASAGGARAGATCELTAATTLRYTAGAGAPWSDTCSIQARLVGGEDWTVLTIRFLIEAEAPQPILSAASRTLSPGQTESYDLRQLTTWTGAPDWGSLEYAVEAAGDQFQVSLTGSRLEVTGADNANPGRTEAVLVRLVSHPDAEAATLTLVVGPAPSTLPKAGTVTQQCSQAGGSTSCEIPVIGIAGEVNPLPGTPLRLAAVTSPANCSDVTFAVATASTVRATWAADAPGASDCTGTFEVADAQGRLSSGERTGTVVLDLRGLPADPPTIEWTAFDATTVTLRVTGAGGSYPAVESFRVSGGGQDITCGADGLCPPITAEAGTKIRYQAWAVNSVGESRTSTSAVTAWPYLAPTAPTAVSAQPVPTSDGSGNVAAVTVGGFDATTGSVRVSSPVTGASETLSVPSGGGEVVFPEFAVGANRQTTLTVTPLSRFDYPPIASGTTEGTSASVVAYGVGAPLVQLRLEPSDDGSGEVRAVATVAANGVGTQLWVGIATGTTCTVEFVGNVTSGEVDEVIAGTVWEDTSARACAEYRIGSTSFGVAAAGPVTAQPTEPIPAPSGTTTYTIAPAPTVSGQTATWSQVSGPVLDHPRYQARYGPSRTTDFASLFRIGDDPGPIEAWWCVGDVCSDDATTITPSGAAYTTQVVFPTTCDADGEPSATMVDAAPGDYSVTTTASPTAGGTETAWEITVSFSGRLSGLDAYTHTGLVCPAPTP</sequence>
<dbReference type="AlphaFoldDB" id="A0A7S8MVP0"/>
<evidence type="ECO:0008006" key="3">
    <source>
        <dbReference type="Google" id="ProtNLM"/>
    </source>
</evidence>
<protein>
    <recommendedName>
        <fullName evidence="3">Fibronectin type-III domain-containing protein</fullName>
    </recommendedName>
</protein>
<gene>
    <name evidence="1" type="ORF">IT882_11195</name>
</gene>
<dbReference type="EMBL" id="CP064760">
    <property type="protein sequence ID" value="QPE03833.1"/>
    <property type="molecule type" value="Genomic_DNA"/>
</dbReference>
<dbReference type="RefSeq" id="WP_195691924.1">
    <property type="nucleotide sequence ID" value="NZ_CP064760.1"/>
</dbReference>
<dbReference type="Proteomes" id="UP000594480">
    <property type="component" value="Chromosome"/>
</dbReference>
<dbReference type="KEGG" id="msf:IT882_11195"/>
<reference evidence="1 2" key="1">
    <citation type="submission" date="2020-11" db="EMBL/GenBank/DDBJ databases">
        <title>Amino acid is mineralized and recycled by bacteria in oceanic microbiome.</title>
        <authorList>
            <person name="Zheng L.Y."/>
        </authorList>
    </citation>
    <scope>NUCLEOTIDE SEQUENCE [LARGE SCALE GENOMIC DNA]</scope>
    <source>
        <strain evidence="1 2">A32-1</strain>
    </source>
</reference>
<organism evidence="1 2">
    <name type="scientific">Microbacterium schleiferi</name>
    <dbReference type="NCBI Taxonomy" id="69362"/>
    <lineage>
        <taxon>Bacteria</taxon>
        <taxon>Bacillati</taxon>
        <taxon>Actinomycetota</taxon>
        <taxon>Actinomycetes</taxon>
        <taxon>Micrococcales</taxon>
        <taxon>Microbacteriaceae</taxon>
        <taxon>Microbacterium</taxon>
    </lineage>
</organism>